<reference evidence="1" key="1">
    <citation type="submission" date="2022-10" db="EMBL/GenBank/DDBJ databases">
        <title>Comparative genomics and taxonomic characterization of three novel marine species of genus Reichenbachiella exhibiting antioxidant and polysaccharide degradation activities.</title>
        <authorList>
            <person name="Muhammad N."/>
            <person name="Lee Y.-J."/>
            <person name="Ko J."/>
            <person name="Kim S.-G."/>
        </authorList>
    </citation>
    <scope>NUCLEOTIDE SEQUENCE</scope>
    <source>
        <strain evidence="1">Wsw4-B4</strain>
    </source>
</reference>
<evidence type="ECO:0008006" key="3">
    <source>
        <dbReference type="Google" id="ProtNLM"/>
    </source>
</evidence>
<gene>
    <name evidence="1" type="ORF">N7E81_10510</name>
</gene>
<organism evidence="1 2">
    <name type="scientific">Reichenbachiella carrageenanivorans</name>
    <dbReference type="NCBI Taxonomy" id="2979869"/>
    <lineage>
        <taxon>Bacteria</taxon>
        <taxon>Pseudomonadati</taxon>
        <taxon>Bacteroidota</taxon>
        <taxon>Cytophagia</taxon>
        <taxon>Cytophagales</taxon>
        <taxon>Reichenbachiellaceae</taxon>
        <taxon>Reichenbachiella</taxon>
    </lineage>
</organism>
<sequence>MRIAILSILTSVVLLATCQPKKEKKSLNNLATDYVRLGLEIGAYDPVFVDAYYGPDSLKFTGLVADSFPAAIFRERVAALKTDLEELAISSEATEEQIMRATWISSQLTAFDRRIRIVAEDYGTFDEEAEDLFGVEIPSYDSTHFIALIAELNAALPGEGTLQERKNALADKFAIPQDKMDTIFQVAIETARKITQEKFDLPIEETFTLEYVQDKTWSGYNWYQGGYKSLIQINTDHAILVDRVIDLACHEGYPGHHVYNMMLEKNLFVDKGWVEISLYPLFSPQSLIAEGSANFGIDMAFPGKKYDEFATEVLMPLAGLDTTGAAAYFKYIRIKQKLNYARNEAARGIINGTMTEEQVDRWLGEYALITTSVPFIKRYRSYVVNYNYGKDLVKNYIESQSETLDDRWVPLGQLLSNPVLPKEMLPEME</sequence>
<keyword evidence="2" id="KW-1185">Reference proteome</keyword>
<evidence type="ECO:0000313" key="1">
    <source>
        <dbReference type="EMBL" id="UXX77802.1"/>
    </source>
</evidence>
<dbReference type="RefSeq" id="WP_263049549.1">
    <property type="nucleotide sequence ID" value="NZ_CP106735.1"/>
</dbReference>
<accession>A0ABY6CV45</accession>
<name>A0ABY6CV45_9BACT</name>
<protein>
    <recommendedName>
        <fullName evidence="3">DUF885 domain-containing protein</fullName>
    </recommendedName>
</protein>
<evidence type="ECO:0000313" key="2">
    <source>
        <dbReference type="Proteomes" id="UP001062165"/>
    </source>
</evidence>
<dbReference type="EMBL" id="CP106735">
    <property type="protein sequence ID" value="UXX77802.1"/>
    <property type="molecule type" value="Genomic_DNA"/>
</dbReference>
<dbReference type="Proteomes" id="UP001062165">
    <property type="component" value="Chromosome"/>
</dbReference>
<proteinExistence type="predicted"/>